<feature type="region of interest" description="Disordered" evidence="2">
    <location>
        <begin position="254"/>
        <end position="341"/>
    </location>
</feature>
<dbReference type="OrthoDB" id="60621at2759"/>
<evidence type="ECO:0000256" key="2">
    <source>
        <dbReference type="SAM" id="MobiDB-lite"/>
    </source>
</evidence>
<protein>
    <submittedName>
        <fullName evidence="3">Uncharacterized protein</fullName>
    </submittedName>
</protein>
<dbReference type="Proteomes" id="UP000494165">
    <property type="component" value="Unassembled WGS sequence"/>
</dbReference>
<feature type="compositionally biased region" description="Acidic residues" evidence="2">
    <location>
        <begin position="301"/>
        <end position="323"/>
    </location>
</feature>
<evidence type="ECO:0000313" key="4">
    <source>
        <dbReference type="Proteomes" id="UP000494165"/>
    </source>
</evidence>
<sequence>MFPRPQPLIPGDNQTKFIQDRLTDSERQLGDLCQTLGSYTKCYARVRNQTDEVVHNMVKNAESEEICKSSSSAFIEFANSFSSIADSREIFVKRLEAQILEPFSAIGAQSREVRESIKSSLSAKEKEILRKRGVEKIRQRNPRNRQKILMAETELARASADVSRTLRSLEEQMDSFEALKMSVTTKALKNLIVAEMALHAQEMELLTKAYDDLQAMDQEQDLEEFRKALREPAAFKEKKSNFRSIANLFMGSGKSSLEKSSKKSLSKSLGDISSPSGALDKKSSSRKSLPGESKVQKLTISDDDDDDESTENTVSTDEEDQESELPKAIKQKRKFSKMYMN</sequence>
<dbReference type="GO" id="GO:0060271">
    <property type="term" value="P:cilium assembly"/>
    <property type="evidence" value="ECO:0007669"/>
    <property type="project" value="TreeGrafter"/>
</dbReference>
<proteinExistence type="predicted"/>
<dbReference type="AlphaFoldDB" id="A0A8S1CZN8"/>
<feature type="compositionally biased region" description="Low complexity" evidence="2">
    <location>
        <begin position="266"/>
        <end position="277"/>
    </location>
</feature>
<dbReference type="GO" id="GO:0035869">
    <property type="term" value="C:ciliary transition zone"/>
    <property type="evidence" value="ECO:0007669"/>
    <property type="project" value="TreeGrafter"/>
</dbReference>
<dbReference type="InterPro" id="IPR027267">
    <property type="entry name" value="AH/BAR_dom_sf"/>
</dbReference>
<gene>
    <name evidence="3" type="ORF">CLODIP_2_CD15187</name>
</gene>
<accession>A0A8S1CZN8</accession>
<dbReference type="PANTHER" id="PTHR21223">
    <property type="entry name" value="CBY1-INTERACTING BAR DOMAIN-CONTAINING PROTEIN HOMOLOG"/>
    <property type="match status" value="1"/>
</dbReference>
<dbReference type="GO" id="GO:0036064">
    <property type="term" value="C:ciliary basal body"/>
    <property type="evidence" value="ECO:0007669"/>
    <property type="project" value="TreeGrafter"/>
</dbReference>
<dbReference type="InterPro" id="IPR009602">
    <property type="entry name" value="CBAR/FAM92"/>
</dbReference>
<evidence type="ECO:0000313" key="3">
    <source>
        <dbReference type="EMBL" id="CAB3373509.1"/>
    </source>
</evidence>
<reference evidence="3 4" key="1">
    <citation type="submission" date="2020-04" db="EMBL/GenBank/DDBJ databases">
        <authorList>
            <person name="Alioto T."/>
            <person name="Alioto T."/>
            <person name="Gomez Garrido J."/>
        </authorList>
    </citation>
    <scope>NUCLEOTIDE SEQUENCE [LARGE SCALE GENOMIC DNA]</scope>
</reference>
<name>A0A8S1CZN8_9INSE</name>
<comment type="caution">
    <text evidence="3">The sequence shown here is derived from an EMBL/GenBank/DDBJ whole genome shotgun (WGS) entry which is preliminary data.</text>
</comment>
<evidence type="ECO:0000256" key="1">
    <source>
        <dbReference type="SAM" id="Coils"/>
    </source>
</evidence>
<organism evidence="3 4">
    <name type="scientific">Cloeon dipterum</name>
    <dbReference type="NCBI Taxonomy" id="197152"/>
    <lineage>
        <taxon>Eukaryota</taxon>
        <taxon>Metazoa</taxon>
        <taxon>Ecdysozoa</taxon>
        <taxon>Arthropoda</taxon>
        <taxon>Hexapoda</taxon>
        <taxon>Insecta</taxon>
        <taxon>Pterygota</taxon>
        <taxon>Palaeoptera</taxon>
        <taxon>Ephemeroptera</taxon>
        <taxon>Pisciforma</taxon>
        <taxon>Baetidae</taxon>
        <taxon>Cloeon</taxon>
    </lineage>
</organism>
<feature type="compositionally biased region" description="Basic residues" evidence="2">
    <location>
        <begin position="329"/>
        <end position="341"/>
    </location>
</feature>
<dbReference type="PANTHER" id="PTHR21223:SF2">
    <property type="entry name" value="CBY1-INTERACTING BAR DOMAIN-CONTAINING PROTEIN HOMOLOG"/>
    <property type="match status" value="1"/>
</dbReference>
<dbReference type="EMBL" id="CADEPI010000086">
    <property type="protein sequence ID" value="CAB3373509.1"/>
    <property type="molecule type" value="Genomic_DNA"/>
</dbReference>
<keyword evidence="4" id="KW-1185">Reference proteome</keyword>
<dbReference type="Pfam" id="PF06730">
    <property type="entry name" value="FAM92"/>
    <property type="match status" value="1"/>
</dbReference>
<dbReference type="Gene3D" id="1.20.1270.60">
    <property type="entry name" value="Arfaptin homology (AH) domain/BAR domain"/>
    <property type="match status" value="1"/>
</dbReference>
<keyword evidence="1" id="KW-0175">Coiled coil</keyword>
<dbReference type="SUPFAM" id="SSF103657">
    <property type="entry name" value="BAR/IMD domain-like"/>
    <property type="match status" value="1"/>
</dbReference>
<feature type="coiled-coil region" evidence="1">
    <location>
        <begin position="159"/>
        <end position="186"/>
    </location>
</feature>